<dbReference type="Pfam" id="PF00892">
    <property type="entry name" value="EamA"/>
    <property type="match status" value="2"/>
</dbReference>
<evidence type="ECO:0000256" key="5">
    <source>
        <dbReference type="ARBA" id="ARBA00023136"/>
    </source>
</evidence>
<dbReference type="Gene3D" id="1.10.3730.20">
    <property type="match status" value="1"/>
</dbReference>
<feature type="transmembrane region" description="Helical" evidence="6">
    <location>
        <begin position="244"/>
        <end position="263"/>
    </location>
</feature>
<evidence type="ECO:0000313" key="8">
    <source>
        <dbReference type="EMBL" id="GAA5175926.1"/>
    </source>
</evidence>
<dbReference type="SUPFAM" id="SSF103481">
    <property type="entry name" value="Multidrug resistance efflux transporter EmrE"/>
    <property type="match status" value="2"/>
</dbReference>
<dbReference type="RefSeq" id="WP_185065623.1">
    <property type="nucleotide sequence ID" value="NZ_BAABJP010000068.1"/>
</dbReference>
<evidence type="ECO:0000256" key="6">
    <source>
        <dbReference type="SAM" id="Phobius"/>
    </source>
</evidence>
<keyword evidence="3 6" id="KW-0812">Transmembrane</keyword>
<dbReference type="EMBL" id="BAABJP010000068">
    <property type="protein sequence ID" value="GAA5175926.1"/>
    <property type="molecule type" value="Genomic_DNA"/>
</dbReference>
<feature type="transmembrane region" description="Helical" evidence="6">
    <location>
        <begin position="124"/>
        <end position="142"/>
    </location>
</feature>
<keyword evidence="9" id="KW-1185">Reference proteome</keyword>
<comment type="similarity">
    <text evidence="2">Belongs to the EamA transporter family.</text>
</comment>
<evidence type="ECO:0000256" key="2">
    <source>
        <dbReference type="ARBA" id="ARBA00007362"/>
    </source>
</evidence>
<comment type="subcellular location">
    <subcellularLocation>
        <location evidence="1">Membrane</location>
        <topology evidence="1">Multi-pass membrane protein</topology>
    </subcellularLocation>
</comment>
<name>A0ABP9REF9_9PSEU</name>
<evidence type="ECO:0000259" key="7">
    <source>
        <dbReference type="Pfam" id="PF00892"/>
    </source>
</evidence>
<feature type="domain" description="EamA" evidence="7">
    <location>
        <begin position="25"/>
        <end position="139"/>
    </location>
</feature>
<proteinExistence type="inferred from homology"/>
<evidence type="ECO:0000313" key="9">
    <source>
        <dbReference type="Proteomes" id="UP001428817"/>
    </source>
</evidence>
<dbReference type="PANTHER" id="PTHR32322">
    <property type="entry name" value="INNER MEMBRANE TRANSPORTER"/>
    <property type="match status" value="1"/>
</dbReference>
<dbReference type="InterPro" id="IPR037185">
    <property type="entry name" value="EmrE-like"/>
</dbReference>
<feature type="transmembrane region" description="Helical" evidence="6">
    <location>
        <begin position="67"/>
        <end position="89"/>
    </location>
</feature>
<comment type="caution">
    <text evidence="8">The sequence shown here is derived from an EMBL/GenBank/DDBJ whole genome shotgun (WGS) entry which is preliminary data.</text>
</comment>
<feature type="transmembrane region" description="Helical" evidence="6">
    <location>
        <begin position="180"/>
        <end position="201"/>
    </location>
</feature>
<organism evidence="8 9">
    <name type="scientific">Pseudonocardia eucalypti</name>
    <dbReference type="NCBI Taxonomy" id="648755"/>
    <lineage>
        <taxon>Bacteria</taxon>
        <taxon>Bacillati</taxon>
        <taxon>Actinomycetota</taxon>
        <taxon>Actinomycetes</taxon>
        <taxon>Pseudonocardiales</taxon>
        <taxon>Pseudonocardiaceae</taxon>
        <taxon>Pseudonocardia</taxon>
    </lineage>
</organism>
<feature type="transmembrane region" description="Helical" evidence="6">
    <location>
        <begin position="213"/>
        <end position="232"/>
    </location>
</feature>
<gene>
    <name evidence="8" type="ORF">GCM10023321_82990</name>
</gene>
<sequence>MSTAAAVAPPRQLEGLSRCALGPCLLGTAFLVTQQLPVSPMWNSVERVVPAGLLLLALRPALPRGSWWLRSLGLGALNFGAFFALQAFAVHRVPGAVVATVTATQAVLVPLLVALFGERIQPRQVAAAALGVVGVALLVLRAGHRLDAAGVAAALVLAGSAAAGMLLTRHWGTPPGTHHLSTTAWQMLAGGFALVPLAFMLEGGPPAMTHGQVLAAGWLAAAATAAAFALFFGGLHRGVPPATVARLALLSPVVAALLGWTFAGETLSPAQLVGIAMVLSAQLLGASRRG</sequence>
<evidence type="ECO:0000256" key="4">
    <source>
        <dbReference type="ARBA" id="ARBA00022989"/>
    </source>
</evidence>
<protein>
    <submittedName>
        <fullName evidence="8">EamA family transporter</fullName>
    </submittedName>
</protein>
<dbReference type="PANTHER" id="PTHR32322:SF2">
    <property type="entry name" value="EAMA DOMAIN-CONTAINING PROTEIN"/>
    <property type="match status" value="1"/>
</dbReference>
<feature type="transmembrane region" description="Helical" evidence="6">
    <location>
        <begin position="95"/>
        <end position="117"/>
    </location>
</feature>
<dbReference type="InterPro" id="IPR000620">
    <property type="entry name" value="EamA_dom"/>
</dbReference>
<evidence type="ECO:0000256" key="3">
    <source>
        <dbReference type="ARBA" id="ARBA00022692"/>
    </source>
</evidence>
<keyword evidence="4 6" id="KW-1133">Transmembrane helix</keyword>
<keyword evidence="5 6" id="KW-0472">Membrane</keyword>
<dbReference type="InterPro" id="IPR050638">
    <property type="entry name" value="AA-Vitamin_Transporters"/>
</dbReference>
<feature type="domain" description="EamA" evidence="7">
    <location>
        <begin position="150"/>
        <end position="281"/>
    </location>
</feature>
<dbReference type="Proteomes" id="UP001428817">
    <property type="component" value="Unassembled WGS sequence"/>
</dbReference>
<reference evidence="9" key="1">
    <citation type="journal article" date="2019" name="Int. J. Syst. Evol. Microbiol.">
        <title>The Global Catalogue of Microorganisms (GCM) 10K type strain sequencing project: providing services to taxonomists for standard genome sequencing and annotation.</title>
        <authorList>
            <consortium name="The Broad Institute Genomics Platform"/>
            <consortium name="The Broad Institute Genome Sequencing Center for Infectious Disease"/>
            <person name="Wu L."/>
            <person name="Ma J."/>
        </authorList>
    </citation>
    <scope>NUCLEOTIDE SEQUENCE [LARGE SCALE GENOMIC DNA]</scope>
    <source>
        <strain evidence="9">JCM 18303</strain>
    </source>
</reference>
<feature type="transmembrane region" description="Helical" evidence="6">
    <location>
        <begin position="148"/>
        <end position="168"/>
    </location>
</feature>
<accession>A0ABP9REF9</accession>
<evidence type="ECO:0000256" key="1">
    <source>
        <dbReference type="ARBA" id="ARBA00004141"/>
    </source>
</evidence>